<accession>A0A9D3YGW0</accession>
<dbReference type="EMBL" id="JAIWYP010000016">
    <property type="protein sequence ID" value="KAH3698340.1"/>
    <property type="molecule type" value="Genomic_DNA"/>
</dbReference>
<evidence type="ECO:0000313" key="1">
    <source>
        <dbReference type="EMBL" id="KAH3698340.1"/>
    </source>
</evidence>
<gene>
    <name evidence="1" type="ORF">DPMN_085859</name>
</gene>
<comment type="caution">
    <text evidence="1">The sequence shown here is derived from an EMBL/GenBank/DDBJ whole genome shotgun (WGS) entry which is preliminary data.</text>
</comment>
<proteinExistence type="predicted"/>
<reference evidence="1" key="1">
    <citation type="journal article" date="2019" name="bioRxiv">
        <title>The Genome of the Zebra Mussel, Dreissena polymorpha: A Resource for Invasive Species Research.</title>
        <authorList>
            <person name="McCartney M.A."/>
            <person name="Auch B."/>
            <person name="Kono T."/>
            <person name="Mallez S."/>
            <person name="Zhang Y."/>
            <person name="Obille A."/>
            <person name="Becker A."/>
            <person name="Abrahante J.E."/>
            <person name="Garbe J."/>
            <person name="Badalamenti J.P."/>
            <person name="Herman A."/>
            <person name="Mangelson H."/>
            <person name="Liachko I."/>
            <person name="Sullivan S."/>
            <person name="Sone E.D."/>
            <person name="Koren S."/>
            <person name="Silverstein K.A.T."/>
            <person name="Beckman K.B."/>
            <person name="Gohl D.M."/>
        </authorList>
    </citation>
    <scope>NUCLEOTIDE SEQUENCE</scope>
    <source>
        <strain evidence="1">Duluth1</strain>
        <tissue evidence="1">Whole animal</tissue>
    </source>
</reference>
<sequence>MRLIQNVNFHQLYQYLVERTKKYCEHTMKGTVFKQERAYVFYKERHISDIKVTANKNLTLVRAKVIAYMEKIKYKVVQEQLGCDVCCL</sequence>
<reference evidence="1" key="2">
    <citation type="submission" date="2020-11" db="EMBL/GenBank/DDBJ databases">
        <authorList>
            <person name="McCartney M.A."/>
            <person name="Auch B."/>
            <person name="Kono T."/>
            <person name="Mallez S."/>
            <person name="Becker A."/>
            <person name="Gohl D.M."/>
            <person name="Silverstein K.A.T."/>
            <person name="Koren S."/>
            <person name="Bechman K.B."/>
            <person name="Herman A."/>
            <person name="Abrahante J.E."/>
            <person name="Garbe J."/>
        </authorList>
    </citation>
    <scope>NUCLEOTIDE SEQUENCE</scope>
    <source>
        <strain evidence="1">Duluth1</strain>
        <tissue evidence="1">Whole animal</tissue>
    </source>
</reference>
<name>A0A9D3YGW0_DREPO</name>
<protein>
    <submittedName>
        <fullName evidence="1">Uncharacterized protein</fullName>
    </submittedName>
</protein>
<dbReference type="AlphaFoldDB" id="A0A9D3YGW0"/>
<keyword evidence="2" id="KW-1185">Reference proteome</keyword>
<evidence type="ECO:0000313" key="2">
    <source>
        <dbReference type="Proteomes" id="UP000828390"/>
    </source>
</evidence>
<organism evidence="1 2">
    <name type="scientific">Dreissena polymorpha</name>
    <name type="common">Zebra mussel</name>
    <name type="synonym">Mytilus polymorpha</name>
    <dbReference type="NCBI Taxonomy" id="45954"/>
    <lineage>
        <taxon>Eukaryota</taxon>
        <taxon>Metazoa</taxon>
        <taxon>Spiralia</taxon>
        <taxon>Lophotrochozoa</taxon>
        <taxon>Mollusca</taxon>
        <taxon>Bivalvia</taxon>
        <taxon>Autobranchia</taxon>
        <taxon>Heteroconchia</taxon>
        <taxon>Euheterodonta</taxon>
        <taxon>Imparidentia</taxon>
        <taxon>Neoheterodontei</taxon>
        <taxon>Myida</taxon>
        <taxon>Dreissenoidea</taxon>
        <taxon>Dreissenidae</taxon>
        <taxon>Dreissena</taxon>
    </lineage>
</organism>
<dbReference type="Proteomes" id="UP000828390">
    <property type="component" value="Unassembled WGS sequence"/>
</dbReference>